<feature type="transmembrane region" description="Helical" evidence="4">
    <location>
        <begin position="171"/>
        <end position="190"/>
    </location>
</feature>
<dbReference type="InterPro" id="IPR036259">
    <property type="entry name" value="MFS_trans_sf"/>
</dbReference>
<evidence type="ECO:0000313" key="7">
    <source>
        <dbReference type="Proteomes" id="UP000198901"/>
    </source>
</evidence>
<dbReference type="PROSITE" id="PS50850">
    <property type="entry name" value="MFS"/>
    <property type="match status" value="1"/>
</dbReference>
<dbReference type="GO" id="GO:0022857">
    <property type="term" value="F:transmembrane transporter activity"/>
    <property type="evidence" value="ECO:0007669"/>
    <property type="project" value="InterPro"/>
</dbReference>
<dbReference type="InterPro" id="IPR011701">
    <property type="entry name" value="MFS"/>
</dbReference>
<evidence type="ECO:0000256" key="2">
    <source>
        <dbReference type="ARBA" id="ARBA00022989"/>
    </source>
</evidence>
<dbReference type="RefSeq" id="WP_245689868.1">
    <property type="nucleotide sequence ID" value="NZ_FNGS01000002.1"/>
</dbReference>
<feature type="transmembrane region" description="Helical" evidence="4">
    <location>
        <begin position="109"/>
        <end position="131"/>
    </location>
</feature>
<evidence type="ECO:0000313" key="6">
    <source>
        <dbReference type="EMBL" id="SDL48768.1"/>
    </source>
</evidence>
<evidence type="ECO:0000259" key="5">
    <source>
        <dbReference type="PROSITE" id="PS50850"/>
    </source>
</evidence>
<organism evidence="6 7">
    <name type="scientific">Siphonobacter aquaeclarae</name>
    <dbReference type="NCBI Taxonomy" id="563176"/>
    <lineage>
        <taxon>Bacteria</taxon>
        <taxon>Pseudomonadati</taxon>
        <taxon>Bacteroidota</taxon>
        <taxon>Cytophagia</taxon>
        <taxon>Cytophagales</taxon>
        <taxon>Cytophagaceae</taxon>
        <taxon>Siphonobacter</taxon>
    </lineage>
</organism>
<dbReference type="PANTHER" id="PTHR42910:SF1">
    <property type="entry name" value="MAJOR FACILITATOR SUPERFAMILY (MFS) PROFILE DOMAIN-CONTAINING PROTEIN"/>
    <property type="match status" value="1"/>
</dbReference>
<keyword evidence="1 4" id="KW-0812">Transmembrane</keyword>
<keyword evidence="7" id="KW-1185">Reference proteome</keyword>
<dbReference type="EMBL" id="FNGS01000002">
    <property type="protein sequence ID" value="SDL48768.1"/>
    <property type="molecule type" value="Genomic_DNA"/>
</dbReference>
<evidence type="ECO:0000256" key="4">
    <source>
        <dbReference type="SAM" id="Phobius"/>
    </source>
</evidence>
<accession>A0A1G9KG37</accession>
<dbReference type="Proteomes" id="UP000198901">
    <property type="component" value="Unassembled WGS sequence"/>
</dbReference>
<protein>
    <submittedName>
        <fullName evidence="6">Predicted arabinose efflux permease, MFS family</fullName>
    </submittedName>
</protein>
<sequence length="395" mass="42231">MNTKMQATVERPPQAIAPSLVWIMAVTCGVVVANIYYNQPLLQSIASSLSLSEKAVGWIATITQVGYTLGLLFMVPLGDKFERKRLILLMLTGATVFLLIAGFTLSYPILLIASLFIGIFSSVPQLLLPMAAHLAPDESRGKVVGKVMSGLLIGILLSRTVSGYVGAHFGWQTMFLAGGGLMLVIMALLYTRLPDSQPTYTGTYGSLMKSLWTLVRTLPPLRQAAATSLFQFGAFSAFWTTLVFFLEGPDYQFKSDIVGLFGLIGAVGALAAPLAGRSADKRGPRPTILAGMAVGIVAFALMGILSKSLLVVILGVILLDMGQQLTHISNQTKVFALKPEARSRLNTVYMSSAFAGGSLGSFLGMMAWTSGQWPAVCLLGIILISIGLFLNRKAN</sequence>
<dbReference type="InterPro" id="IPR020846">
    <property type="entry name" value="MFS_dom"/>
</dbReference>
<dbReference type="AlphaFoldDB" id="A0A1G9KG37"/>
<gene>
    <name evidence="6" type="ORF">SAMN04488090_1008</name>
</gene>
<keyword evidence="3 4" id="KW-0472">Membrane</keyword>
<feature type="transmembrane region" description="Helical" evidence="4">
    <location>
        <begin position="57"/>
        <end position="74"/>
    </location>
</feature>
<dbReference type="PANTHER" id="PTHR42910">
    <property type="entry name" value="TRANSPORTER SCO4007-RELATED"/>
    <property type="match status" value="1"/>
</dbReference>
<dbReference type="STRING" id="563176.SAMN04488090_1008"/>
<reference evidence="6 7" key="1">
    <citation type="submission" date="2016-10" db="EMBL/GenBank/DDBJ databases">
        <authorList>
            <person name="de Groot N.N."/>
        </authorList>
    </citation>
    <scope>NUCLEOTIDE SEQUENCE [LARGE SCALE GENOMIC DNA]</scope>
    <source>
        <strain evidence="6 7">DSM 21668</strain>
    </source>
</reference>
<feature type="transmembrane region" description="Helical" evidence="4">
    <location>
        <begin position="143"/>
        <end position="165"/>
    </location>
</feature>
<feature type="transmembrane region" description="Helical" evidence="4">
    <location>
        <begin position="20"/>
        <end position="37"/>
    </location>
</feature>
<feature type="transmembrane region" description="Helical" evidence="4">
    <location>
        <begin position="224"/>
        <end position="245"/>
    </location>
</feature>
<feature type="transmembrane region" description="Helical" evidence="4">
    <location>
        <begin position="86"/>
        <end position="103"/>
    </location>
</feature>
<feature type="domain" description="Major facilitator superfamily (MFS) profile" evidence="5">
    <location>
        <begin position="17"/>
        <end position="395"/>
    </location>
</feature>
<keyword evidence="2 4" id="KW-1133">Transmembrane helix</keyword>
<dbReference type="SUPFAM" id="SSF103473">
    <property type="entry name" value="MFS general substrate transporter"/>
    <property type="match status" value="1"/>
</dbReference>
<dbReference type="Gene3D" id="1.20.1250.20">
    <property type="entry name" value="MFS general substrate transporter like domains"/>
    <property type="match status" value="1"/>
</dbReference>
<feature type="transmembrane region" description="Helical" evidence="4">
    <location>
        <begin position="257"/>
        <end position="275"/>
    </location>
</feature>
<dbReference type="Pfam" id="PF07690">
    <property type="entry name" value="MFS_1"/>
    <property type="match status" value="1"/>
</dbReference>
<name>A0A1G9KG37_9BACT</name>
<evidence type="ECO:0000256" key="1">
    <source>
        <dbReference type="ARBA" id="ARBA00022692"/>
    </source>
</evidence>
<feature type="transmembrane region" description="Helical" evidence="4">
    <location>
        <begin position="373"/>
        <end position="390"/>
    </location>
</feature>
<proteinExistence type="predicted"/>
<evidence type="ECO:0000256" key="3">
    <source>
        <dbReference type="ARBA" id="ARBA00023136"/>
    </source>
</evidence>
<dbReference type="CDD" id="cd17324">
    <property type="entry name" value="MFS_NepI_like"/>
    <property type="match status" value="1"/>
</dbReference>